<dbReference type="Pfam" id="PF00005">
    <property type="entry name" value="ABC_tran"/>
    <property type="match status" value="1"/>
</dbReference>
<dbReference type="SUPFAM" id="SSF52540">
    <property type="entry name" value="P-loop containing nucleoside triphosphate hydrolases"/>
    <property type="match status" value="1"/>
</dbReference>
<dbReference type="InterPro" id="IPR027417">
    <property type="entry name" value="P-loop_NTPase"/>
</dbReference>
<dbReference type="GO" id="GO:0016887">
    <property type="term" value="F:ATP hydrolysis activity"/>
    <property type="evidence" value="ECO:0007669"/>
    <property type="project" value="InterPro"/>
</dbReference>
<dbReference type="PROSITE" id="PS00211">
    <property type="entry name" value="ABC_TRANSPORTER_1"/>
    <property type="match status" value="1"/>
</dbReference>
<sequence length="160" mass="17439">MVLGLSVKENMSLCSLDKLTKGGRIQHGEEVIAVEDFIRLFNIKTPTRDQIIGNLSGGNQQKVAIAKGLMTKPKVLILDEPTRGVDVGAKKEIYQLINKFKADGMSIILVSSEMPEVLGMSDRIIVMHEGRISGEFDAKQADQEKLMACAVGKNINEVAA</sequence>
<dbReference type="Gene3D" id="3.40.50.300">
    <property type="entry name" value="P-loop containing nucleotide triphosphate hydrolases"/>
    <property type="match status" value="1"/>
</dbReference>
<evidence type="ECO:0000259" key="8">
    <source>
        <dbReference type="Pfam" id="PF00005"/>
    </source>
</evidence>
<evidence type="ECO:0000256" key="7">
    <source>
        <dbReference type="ARBA" id="ARBA00023136"/>
    </source>
</evidence>
<feature type="domain" description="ABC transporter" evidence="8">
    <location>
        <begin position="7"/>
        <end position="82"/>
    </location>
</feature>
<evidence type="ECO:0000256" key="2">
    <source>
        <dbReference type="ARBA" id="ARBA00022475"/>
    </source>
</evidence>
<evidence type="ECO:0000256" key="4">
    <source>
        <dbReference type="ARBA" id="ARBA00022741"/>
    </source>
</evidence>
<name>A0A0B8P339_9VIBR</name>
<dbReference type="InterPro" id="IPR050107">
    <property type="entry name" value="ABC_carbohydrate_import_ATPase"/>
</dbReference>
<evidence type="ECO:0000256" key="6">
    <source>
        <dbReference type="ARBA" id="ARBA00022967"/>
    </source>
</evidence>
<dbReference type="AlphaFoldDB" id="A0A0B8P339"/>
<keyword evidence="3" id="KW-0677">Repeat</keyword>
<keyword evidence="1" id="KW-0813">Transport</keyword>
<dbReference type="GO" id="GO:0005524">
    <property type="term" value="F:ATP binding"/>
    <property type="evidence" value="ECO:0007669"/>
    <property type="project" value="UniProtKB-KW"/>
</dbReference>
<keyword evidence="4" id="KW-0547">Nucleotide-binding</keyword>
<keyword evidence="5" id="KW-0067">ATP-binding</keyword>
<reference evidence="9 10" key="2">
    <citation type="submission" date="2015-01" db="EMBL/GenBank/DDBJ databases">
        <authorList>
            <consortium name="NBRP consortium"/>
            <person name="Sawabe T."/>
            <person name="Meirelles P."/>
            <person name="Feng G."/>
            <person name="Sayaka M."/>
            <person name="Hattori M."/>
            <person name="Ohkuma M."/>
        </authorList>
    </citation>
    <scope>NUCLEOTIDE SEQUENCE [LARGE SCALE GENOMIC DNA]</scope>
    <source>
        <strain evidence="9 10">JCM19232</strain>
    </source>
</reference>
<accession>A0A0B8P339</accession>
<reference evidence="9 10" key="1">
    <citation type="submission" date="2015-01" db="EMBL/GenBank/DDBJ databases">
        <title>Vibrio sp. C5 JCM 19232 whole genome shotgun sequence.</title>
        <authorList>
            <person name="Sawabe T."/>
            <person name="Meirelles P."/>
            <person name="Feng G."/>
            <person name="Sayaka M."/>
            <person name="Hattori M."/>
            <person name="Ohkuma M."/>
        </authorList>
    </citation>
    <scope>NUCLEOTIDE SEQUENCE [LARGE SCALE GENOMIC DNA]</scope>
    <source>
        <strain evidence="9 10">JCM19232</strain>
    </source>
</reference>
<keyword evidence="6" id="KW-1278">Translocase</keyword>
<dbReference type="PANTHER" id="PTHR43790">
    <property type="entry name" value="CARBOHYDRATE TRANSPORT ATP-BINDING PROTEIN MG119-RELATED"/>
    <property type="match status" value="1"/>
</dbReference>
<comment type="caution">
    <text evidence="9">The sequence shown here is derived from an EMBL/GenBank/DDBJ whole genome shotgun (WGS) entry which is preliminary data.</text>
</comment>
<keyword evidence="7" id="KW-0472">Membrane</keyword>
<dbReference type="InterPro" id="IPR003439">
    <property type="entry name" value="ABC_transporter-like_ATP-bd"/>
</dbReference>
<dbReference type="PANTHER" id="PTHR43790:SF3">
    <property type="entry name" value="D-ALLOSE IMPORT ATP-BINDING PROTEIN ALSA-RELATED"/>
    <property type="match status" value="1"/>
</dbReference>
<evidence type="ECO:0000256" key="1">
    <source>
        <dbReference type="ARBA" id="ARBA00022448"/>
    </source>
</evidence>
<dbReference type="EMBL" id="BBSA01000002">
    <property type="protein sequence ID" value="GAM61195.1"/>
    <property type="molecule type" value="Genomic_DNA"/>
</dbReference>
<proteinExistence type="predicted"/>
<evidence type="ECO:0000256" key="3">
    <source>
        <dbReference type="ARBA" id="ARBA00022737"/>
    </source>
</evidence>
<evidence type="ECO:0000313" key="10">
    <source>
        <dbReference type="Proteomes" id="UP000031670"/>
    </source>
</evidence>
<dbReference type="InterPro" id="IPR017871">
    <property type="entry name" value="ABC_transporter-like_CS"/>
</dbReference>
<gene>
    <name evidence="9" type="ORF">JCM19232_4137</name>
</gene>
<dbReference type="Proteomes" id="UP000031670">
    <property type="component" value="Unassembled WGS sequence"/>
</dbReference>
<evidence type="ECO:0000313" key="9">
    <source>
        <dbReference type="EMBL" id="GAM61195.1"/>
    </source>
</evidence>
<evidence type="ECO:0000256" key="5">
    <source>
        <dbReference type="ARBA" id="ARBA00022840"/>
    </source>
</evidence>
<organism evidence="9 10">
    <name type="scientific">Vibrio ishigakensis</name>
    <dbReference type="NCBI Taxonomy" id="1481914"/>
    <lineage>
        <taxon>Bacteria</taxon>
        <taxon>Pseudomonadati</taxon>
        <taxon>Pseudomonadota</taxon>
        <taxon>Gammaproteobacteria</taxon>
        <taxon>Vibrionales</taxon>
        <taxon>Vibrionaceae</taxon>
        <taxon>Vibrio</taxon>
    </lineage>
</organism>
<keyword evidence="2" id="KW-1003">Cell membrane</keyword>
<protein>
    <submittedName>
        <fullName evidence="9">Ribose ABC transport system</fullName>
    </submittedName>
</protein>